<protein>
    <submittedName>
        <fullName evidence="2">Purine-binding chemotaxis protein CheW</fullName>
    </submittedName>
</protein>
<dbReference type="SUPFAM" id="SSF50341">
    <property type="entry name" value="CheW-like"/>
    <property type="match status" value="1"/>
</dbReference>
<dbReference type="Gene3D" id="2.40.50.180">
    <property type="entry name" value="CheA-289, Domain 4"/>
    <property type="match status" value="1"/>
</dbReference>
<dbReference type="InterPro" id="IPR039315">
    <property type="entry name" value="CheW"/>
</dbReference>
<accession>A0ABX1GGZ8</accession>
<proteinExistence type="predicted"/>
<dbReference type="InterPro" id="IPR002545">
    <property type="entry name" value="CheW-lke_dom"/>
</dbReference>
<dbReference type="PANTHER" id="PTHR22617">
    <property type="entry name" value="CHEMOTAXIS SENSOR HISTIDINE KINASE-RELATED"/>
    <property type="match status" value="1"/>
</dbReference>
<dbReference type="Pfam" id="PF01584">
    <property type="entry name" value="CheW"/>
    <property type="match status" value="1"/>
</dbReference>
<keyword evidence="3" id="KW-1185">Reference proteome</keyword>
<dbReference type="RefSeq" id="WP_168451020.1">
    <property type="nucleotide sequence ID" value="NZ_JAAWWK010000005.1"/>
</dbReference>
<name>A0ABX1GGZ8_9GAMM</name>
<sequence length="180" mass="20190">MSEPLNIFRYLTELARRSRGGSGNLTTIQDASDSLWSGVGFSVDGHRCVAPMGEIVEVLTEPVATRLPGVKSWIKGVANVRGRLLPLLDLNAFLERGAVQQRSSRRVLVVEHGDIYIGLIVDEVFGMQHFQLDAFQHDSENFPPSLQRYIDGHYKQGGTQWALFRPPYLIEDEDFYNVAA</sequence>
<gene>
    <name evidence="2" type="ORF">HCU74_13795</name>
</gene>
<organism evidence="2 3">
    <name type="scientific">Spongiibacter thalassae</name>
    <dbReference type="NCBI Taxonomy" id="2721624"/>
    <lineage>
        <taxon>Bacteria</taxon>
        <taxon>Pseudomonadati</taxon>
        <taxon>Pseudomonadota</taxon>
        <taxon>Gammaproteobacteria</taxon>
        <taxon>Cellvibrionales</taxon>
        <taxon>Spongiibacteraceae</taxon>
        <taxon>Spongiibacter</taxon>
    </lineage>
</organism>
<reference evidence="2 3" key="1">
    <citation type="submission" date="2020-04" db="EMBL/GenBank/DDBJ databases">
        <authorList>
            <person name="Yoon J."/>
        </authorList>
    </citation>
    <scope>NUCLEOTIDE SEQUENCE [LARGE SCALE GENOMIC DNA]</scope>
    <source>
        <strain evidence="2 3">KMU-166</strain>
    </source>
</reference>
<comment type="caution">
    <text evidence="2">The sequence shown here is derived from an EMBL/GenBank/DDBJ whole genome shotgun (WGS) entry which is preliminary data.</text>
</comment>
<dbReference type="SMART" id="SM00260">
    <property type="entry name" value="CheW"/>
    <property type="match status" value="1"/>
</dbReference>
<evidence type="ECO:0000259" key="1">
    <source>
        <dbReference type="PROSITE" id="PS50851"/>
    </source>
</evidence>
<evidence type="ECO:0000313" key="3">
    <source>
        <dbReference type="Proteomes" id="UP000765845"/>
    </source>
</evidence>
<evidence type="ECO:0000313" key="2">
    <source>
        <dbReference type="EMBL" id="NKI18484.1"/>
    </source>
</evidence>
<dbReference type="EMBL" id="JAAWWK010000005">
    <property type="protein sequence ID" value="NKI18484.1"/>
    <property type="molecule type" value="Genomic_DNA"/>
</dbReference>
<dbReference type="PROSITE" id="PS50851">
    <property type="entry name" value="CHEW"/>
    <property type="match status" value="1"/>
</dbReference>
<dbReference type="Proteomes" id="UP000765845">
    <property type="component" value="Unassembled WGS sequence"/>
</dbReference>
<dbReference type="InterPro" id="IPR036061">
    <property type="entry name" value="CheW-like_dom_sf"/>
</dbReference>
<feature type="domain" description="CheW-like" evidence="1">
    <location>
        <begin position="35"/>
        <end position="175"/>
    </location>
</feature>
<dbReference type="PANTHER" id="PTHR22617:SF43">
    <property type="entry name" value="PROTEIN PILI"/>
    <property type="match status" value="1"/>
</dbReference>